<dbReference type="OrthoDB" id="3055998at2759"/>
<dbReference type="Gene3D" id="3.20.20.80">
    <property type="entry name" value="Glycosidases"/>
    <property type="match status" value="1"/>
</dbReference>
<dbReference type="SUPFAM" id="SSF51445">
    <property type="entry name" value="(Trans)glycosidases"/>
    <property type="match status" value="1"/>
</dbReference>
<evidence type="ECO:0000256" key="3">
    <source>
        <dbReference type="ARBA" id="ARBA00022651"/>
    </source>
</evidence>
<comment type="caution">
    <text evidence="11">The sequence shown here is derived from an EMBL/GenBank/DDBJ whole genome shotgun (WGS) entry which is preliminary data.</text>
</comment>
<name>A0A2B7WZF9_POLH7</name>
<comment type="similarity">
    <text evidence="2 8">Belongs to the glycosyl hydrolase 10 (cellulase F) family.</text>
</comment>
<feature type="domain" description="GH10" evidence="10">
    <location>
        <begin position="29"/>
        <end position="192"/>
    </location>
</feature>
<dbReference type="GO" id="GO:0045493">
    <property type="term" value="P:xylan catabolic process"/>
    <property type="evidence" value="ECO:0007669"/>
    <property type="project" value="UniProtKB-KW"/>
</dbReference>
<dbReference type="PANTHER" id="PTHR31490">
    <property type="entry name" value="GLYCOSYL HYDROLASE"/>
    <property type="match status" value="1"/>
</dbReference>
<proteinExistence type="inferred from homology"/>
<dbReference type="InterPro" id="IPR017853">
    <property type="entry name" value="GH"/>
</dbReference>
<protein>
    <recommendedName>
        <fullName evidence="8">Beta-xylanase</fullName>
        <ecNumber evidence="8">3.2.1.8</ecNumber>
    </recommendedName>
</protein>
<dbReference type="PANTHER" id="PTHR31490:SF76">
    <property type="entry name" value="ENDO-1,4-BETA-XYLANASE C"/>
    <property type="match status" value="1"/>
</dbReference>
<evidence type="ECO:0000256" key="4">
    <source>
        <dbReference type="ARBA" id="ARBA00022801"/>
    </source>
</evidence>
<dbReference type="EMBL" id="PDNA01000230">
    <property type="protein sequence ID" value="PGH01953.1"/>
    <property type="molecule type" value="Genomic_DNA"/>
</dbReference>
<accession>A0A2B7WZF9</accession>
<dbReference type="GO" id="GO:0031176">
    <property type="term" value="F:endo-1,4-beta-xylanase activity"/>
    <property type="evidence" value="ECO:0007669"/>
    <property type="project" value="UniProtKB-EC"/>
</dbReference>
<evidence type="ECO:0000259" key="10">
    <source>
        <dbReference type="PROSITE" id="PS51760"/>
    </source>
</evidence>
<comment type="catalytic activity">
    <reaction evidence="1 8">
        <text>Endohydrolysis of (1-&gt;4)-beta-D-xylosidic linkages in xylans.</text>
        <dbReference type="EC" id="3.2.1.8"/>
    </reaction>
</comment>
<keyword evidence="9" id="KW-0732">Signal</keyword>
<evidence type="ECO:0000256" key="8">
    <source>
        <dbReference type="RuleBase" id="RU361174"/>
    </source>
</evidence>
<dbReference type="InterPro" id="IPR044846">
    <property type="entry name" value="GH10"/>
</dbReference>
<dbReference type="InterPro" id="IPR001000">
    <property type="entry name" value="GH10_dom"/>
</dbReference>
<keyword evidence="3 11" id="KW-0858">Xylan degradation</keyword>
<evidence type="ECO:0000256" key="6">
    <source>
        <dbReference type="ARBA" id="ARBA00023295"/>
    </source>
</evidence>
<dbReference type="PROSITE" id="PS51760">
    <property type="entry name" value="GH10_2"/>
    <property type="match status" value="1"/>
</dbReference>
<evidence type="ECO:0000256" key="7">
    <source>
        <dbReference type="ARBA" id="ARBA00023326"/>
    </source>
</evidence>
<dbReference type="EC" id="3.2.1.8" evidence="8"/>
<reference evidence="11 12" key="1">
    <citation type="submission" date="2017-10" db="EMBL/GenBank/DDBJ databases">
        <title>Comparative genomics in systemic dimorphic fungi from Ajellomycetaceae.</title>
        <authorList>
            <person name="Munoz J.F."/>
            <person name="Mcewen J.G."/>
            <person name="Clay O.K."/>
            <person name="Cuomo C.A."/>
        </authorList>
    </citation>
    <scope>NUCLEOTIDE SEQUENCE [LARGE SCALE GENOMIC DNA]</scope>
    <source>
        <strain evidence="11 12">UAMH7299</strain>
    </source>
</reference>
<evidence type="ECO:0000256" key="9">
    <source>
        <dbReference type="SAM" id="SignalP"/>
    </source>
</evidence>
<feature type="chain" id="PRO_5012654226" description="Beta-xylanase" evidence="9">
    <location>
        <begin position="16"/>
        <end position="192"/>
    </location>
</feature>
<keyword evidence="7 8" id="KW-0624">Polysaccharide degradation</keyword>
<evidence type="ECO:0000256" key="1">
    <source>
        <dbReference type="ARBA" id="ARBA00000681"/>
    </source>
</evidence>
<dbReference type="AlphaFoldDB" id="A0A2B7WZF9"/>
<dbReference type="Pfam" id="PF00331">
    <property type="entry name" value="Glyco_hydro_10"/>
    <property type="match status" value="1"/>
</dbReference>
<evidence type="ECO:0000313" key="11">
    <source>
        <dbReference type="EMBL" id="PGH01953.1"/>
    </source>
</evidence>
<gene>
    <name evidence="11" type="ORF">AJ80_08935</name>
</gene>
<keyword evidence="12" id="KW-1185">Reference proteome</keyword>
<dbReference type="Proteomes" id="UP000224634">
    <property type="component" value="Unassembled WGS sequence"/>
</dbReference>
<evidence type="ECO:0000256" key="5">
    <source>
        <dbReference type="ARBA" id="ARBA00023277"/>
    </source>
</evidence>
<evidence type="ECO:0000313" key="12">
    <source>
        <dbReference type="Proteomes" id="UP000224634"/>
    </source>
</evidence>
<keyword evidence="6 8" id="KW-0326">Glycosidase</keyword>
<organism evidence="11 12">
    <name type="scientific">Polytolypa hystricis (strain UAMH7299)</name>
    <dbReference type="NCBI Taxonomy" id="1447883"/>
    <lineage>
        <taxon>Eukaryota</taxon>
        <taxon>Fungi</taxon>
        <taxon>Dikarya</taxon>
        <taxon>Ascomycota</taxon>
        <taxon>Pezizomycotina</taxon>
        <taxon>Eurotiomycetes</taxon>
        <taxon>Eurotiomycetidae</taxon>
        <taxon>Onygenales</taxon>
        <taxon>Onygenales incertae sedis</taxon>
        <taxon>Polytolypa</taxon>
    </lineage>
</organism>
<keyword evidence="5 8" id="KW-0119">Carbohydrate metabolism</keyword>
<keyword evidence="4 8" id="KW-0378">Hydrolase</keyword>
<feature type="signal peptide" evidence="9">
    <location>
        <begin position="1"/>
        <end position="15"/>
    </location>
</feature>
<dbReference type="SMART" id="SM00633">
    <property type="entry name" value="Glyco_10"/>
    <property type="match status" value="1"/>
</dbReference>
<evidence type="ECO:0000256" key="2">
    <source>
        <dbReference type="ARBA" id="ARBA00007495"/>
    </source>
</evidence>
<dbReference type="STRING" id="1447883.A0A2B7WZF9"/>
<sequence length="192" mass="21061">MRSTLLLTSLAASAALTTDAPSPVETRFATDEGLLNSGGSADVIKAQGGSVTSENSMKWDATEPNRVKFSFGGGDALVDWAEQNGKTVRGHTLVWHSQLPGWVSSITDKDTLIEVMKDHINELMGRWKGKIYAWDVVNEIFNEDGTFRSSVFYDVLGEDFVRIAFETARDADPAAKLYINDYNLDSASYAKV</sequence>
<dbReference type="PRINTS" id="PR00134">
    <property type="entry name" value="GLHYDRLASE10"/>
</dbReference>